<evidence type="ECO:0000256" key="12">
    <source>
        <dbReference type="RuleBase" id="RU366068"/>
    </source>
</evidence>
<keyword evidence="8 12" id="KW-0560">Oxidoreductase</keyword>
<evidence type="ECO:0000313" key="15">
    <source>
        <dbReference type="Proteomes" id="UP000002725"/>
    </source>
</evidence>
<evidence type="ECO:0000256" key="10">
    <source>
        <dbReference type="ARBA" id="ARBA00023014"/>
    </source>
</evidence>
<dbReference type="Gene3D" id="3.30.70.20">
    <property type="match status" value="1"/>
</dbReference>
<feature type="domain" description="4Fe-4S ferredoxin-type" evidence="13">
    <location>
        <begin position="516"/>
        <end position="545"/>
    </location>
</feature>
<comment type="catalytic activity">
    <reaction evidence="12">
        <text>a ubiquinone + reduced [electron-transfer flavoprotein] = a ubiquinol + oxidized [electron-transfer flavoprotein] + H(+)</text>
        <dbReference type="Rhea" id="RHEA:24052"/>
        <dbReference type="Rhea" id="RHEA-COMP:9565"/>
        <dbReference type="Rhea" id="RHEA-COMP:9566"/>
        <dbReference type="Rhea" id="RHEA-COMP:10685"/>
        <dbReference type="Rhea" id="RHEA-COMP:10686"/>
        <dbReference type="ChEBI" id="CHEBI:15378"/>
        <dbReference type="ChEBI" id="CHEBI:16389"/>
        <dbReference type="ChEBI" id="CHEBI:17976"/>
        <dbReference type="ChEBI" id="CHEBI:57692"/>
        <dbReference type="ChEBI" id="CHEBI:58307"/>
        <dbReference type="EC" id="1.5.5.1"/>
    </reaction>
</comment>
<dbReference type="InterPro" id="IPR036188">
    <property type="entry name" value="FAD/NAD-bd_sf"/>
</dbReference>
<dbReference type="PROSITE" id="PS51379">
    <property type="entry name" value="4FE4S_FER_2"/>
    <property type="match status" value="1"/>
</dbReference>
<dbReference type="HOGENOM" id="CLU_009667_4_1_10"/>
<dbReference type="GO" id="GO:0004174">
    <property type="term" value="F:electron-transferring-flavoprotein dehydrogenase activity"/>
    <property type="evidence" value="ECO:0007669"/>
    <property type="project" value="UniProtKB-UniRule"/>
</dbReference>
<dbReference type="InterPro" id="IPR049398">
    <property type="entry name" value="ETF-QO/FixC_UQ-bd"/>
</dbReference>
<dbReference type="Gene3D" id="3.50.50.60">
    <property type="entry name" value="FAD/NAD(P)-binding domain"/>
    <property type="match status" value="1"/>
</dbReference>
<keyword evidence="6 12" id="KW-0274">FAD</keyword>
<dbReference type="Gene3D" id="3.30.9.90">
    <property type="match status" value="1"/>
</dbReference>
<keyword evidence="11 12" id="KW-0830">Ubiquinone</keyword>
<evidence type="ECO:0000256" key="5">
    <source>
        <dbReference type="ARBA" id="ARBA00022723"/>
    </source>
</evidence>
<evidence type="ECO:0000313" key="14">
    <source>
        <dbReference type="EMBL" id="ACF46903.1"/>
    </source>
</evidence>
<keyword evidence="15" id="KW-1185">Reference proteome</keyword>
<evidence type="ECO:0000256" key="6">
    <source>
        <dbReference type="ARBA" id="ARBA00022827"/>
    </source>
</evidence>
<keyword evidence="4 12" id="KW-0285">Flavoprotein</keyword>
<evidence type="ECO:0000256" key="11">
    <source>
        <dbReference type="ARBA" id="ARBA00023075"/>
    </source>
</evidence>
<evidence type="ECO:0000259" key="13">
    <source>
        <dbReference type="PROSITE" id="PS51379"/>
    </source>
</evidence>
<dbReference type="InterPro" id="IPR017896">
    <property type="entry name" value="4Fe4S_Fe-S-bd"/>
</dbReference>
<evidence type="ECO:0000256" key="1">
    <source>
        <dbReference type="ARBA" id="ARBA00001974"/>
    </source>
</evidence>
<keyword evidence="10 12" id="KW-0411">Iron-sulfur</keyword>
<dbReference type="Pfam" id="PF21162">
    <property type="entry name" value="ETFQO_UQ-bd"/>
    <property type="match status" value="1"/>
</dbReference>
<dbReference type="InterPro" id="IPR040156">
    <property type="entry name" value="ETF-QO"/>
</dbReference>
<dbReference type="STRING" id="290512.Paes_1891"/>
<dbReference type="GO" id="GO:0046872">
    <property type="term" value="F:metal ion binding"/>
    <property type="evidence" value="ECO:0007669"/>
    <property type="project" value="UniProtKB-KW"/>
</dbReference>
<dbReference type="GO" id="GO:0051539">
    <property type="term" value="F:4 iron, 4 sulfur cluster binding"/>
    <property type="evidence" value="ECO:0007669"/>
    <property type="project" value="UniProtKB-UniRule"/>
</dbReference>
<gene>
    <name evidence="14" type="ordered locus">Paes_1891</name>
</gene>
<keyword evidence="5 12" id="KW-0479">Metal-binding</keyword>
<name>B4S4K7_PROA2</name>
<dbReference type="SUPFAM" id="SSF51905">
    <property type="entry name" value="FAD/NAD(P)-binding domain"/>
    <property type="match status" value="1"/>
</dbReference>
<dbReference type="InterPro" id="IPR007859">
    <property type="entry name" value="ETF-QO/FixX_C"/>
</dbReference>
<sequence>MNLDRESLDFDIVLIGAGPANLALALHLQRLIESHNSNEKTTLEPAIAILEKGGYCGAHLLSGAILDPAILETFMPDFRQRGCPIEAVIEKESVWFLTPRKKFTIPYLPEPFKNKGNLLISLSRFGGWLRDEAEAAGITVLDNTAAAKPVIEHGRLTAIITDDKAVNREGRPKPGFEPGIRLNARAFVIGEGARGSIFKSLDSTFGLQPAETVQTYETGVKEVWRIPAGRINPGTIHHTFGYPLQPSVYGGGWIYALSDTELSLGFVSAAEPDNPNVDPHLNLQRFKEHPLLRSLIEGGTMLEYGAKAITSGGYHAMPELSGPGFLLTGESAGMLNMQRLKGIHLAIESGVMAAETLFQSLVDNDFSNRALSKYRDRFEGSSARKELFKARHYRNAFNQGLYSGLMNAGIQLKLPGLNLAAATTANEKHLVPGRKEYSAFLNSKASFKPDQSITFSKSSDLFSSGTRHEEDQPCHLIIAKEKIDEICSKRCATEFGNPCQHFCPAGVYEIDLHAIPILKLNPSNCLHCKTCDIADPYGIITWTPPEGGGGPAYTLS</sequence>
<dbReference type="eggNOG" id="COG2440">
    <property type="taxonomic scope" value="Bacteria"/>
</dbReference>
<keyword evidence="9 12" id="KW-0408">Iron</keyword>
<dbReference type="KEGG" id="paa:Paes_1891"/>
<evidence type="ECO:0000256" key="3">
    <source>
        <dbReference type="ARBA" id="ARBA00022448"/>
    </source>
</evidence>
<dbReference type="Pfam" id="PF05187">
    <property type="entry name" value="Fer4_ETF_QO"/>
    <property type="match status" value="1"/>
</dbReference>
<dbReference type="PANTHER" id="PTHR10617:SF107">
    <property type="entry name" value="ELECTRON TRANSFER FLAVOPROTEIN-UBIQUINONE OXIDOREDUCTASE, MITOCHONDRIAL"/>
    <property type="match status" value="1"/>
</dbReference>
<protein>
    <recommendedName>
        <fullName evidence="12">Electron transfer flavoprotein-ubiquinone oxidoreductase</fullName>
        <shortName evidence="12">ETF-QO</shortName>
        <ecNumber evidence="12">1.5.5.1</ecNumber>
    </recommendedName>
</protein>
<evidence type="ECO:0000256" key="7">
    <source>
        <dbReference type="ARBA" id="ARBA00022982"/>
    </source>
</evidence>
<organism evidence="14 15">
    <name type="scientific">Prosthecochloris aestuarii (strain DSM 271 / SK 413)</name>
    <dbReference type="NCBI Taxonomy" id="290512"/>
    <lineage>
        <taxon>Bacteria</taxon>
        <taxon>Pseudomonadati</taxon>
        <taxon>Chlorobiota</taxon>
        <taxon>Chlorobiia</taxon>
        <taxon>Chlorobiales</taxon>
        <taxon>Chlorobiaceae</taxon>
        <taxon>Prosthecochloris</taxon>
    </lineage>
</organism>
<dbReference type="AlphaFoldDB" id="B4S4K7"/>
<proteinExistence type="predicted"/>
<dbReference type="eggNOG" id="COG0644">
    <property type="taxonomic scope" value="Bacteria"/>
</dbReference>
<dbReference type="EMBL" id="CP001108">
    <property type="protein sequence ID" value="ACF46903.1"/>
    <property type="molecule type" value="Genomic_DNA"/>
</dbReference>
<evidence type="ECO:0000256" key="2">
    <source>
        <dbReference type="ARBA" id="ARBA00002819"/>
    </source>
</evidence>
<evidence type="ECO:0000256" key="8">
    <source>
        <dbReference type="ARBA" id="ARBA00023002"/>
    </source>
</evidence>
<dbReference type="PANTHER" id="PTHR10617">
    <property type="entry name" value="ELECTRON TRANSFER FLAVOPROTEIN-UBIQUINONE OXIDOREDUCTASE"/>
    <property type="match status" value="1"/>
</dbReference>
<dbReference type="RefSeq" id="WP_012506436.1">
    <property type="nucleotide sequence ID" value="NC_011059.1"/>
</dbReference>
<evidence type="ECO:0000256" key="4">
    <source>
        <dbReference type="ARBA" id="ARBA00022630"/>
    </source>
</evidence>
<dbReference type="SUPFAM" id="SSF54373">
    <property type="entry name" value="FAD-linked reductases, C-terminal domain"/>
    <property type="match status" value="1"/>
</dbReference>
<dbReference type="Proteomes" id="UP000002725">
    <property type="component" value="Chromosome"/>
</dbReference>
<reference evidence="14" key="1">
    <citation type="submission" date="2008-06" db="EMBL/GenBank/DDBJ databases">
        <title>Complete sequence of chromosome of Prosthecochloris aestuarii DSM 271.</title>
        <authorList>
            <consortium name="US DOE Joint Genome Institute"/>
            <person name="Lucas S."/>
            <person name="Copeland A."/>
            <person name="Lapidus A."/>
            <person name="Glavina del Rio T."/>
            <person name="Dalin E."/>
            <person name="Tice H."/>
            <person name="Bruce D."/>
            <person name="Goodwin L."/>
            <person name="Pitluck S."/>
            <person name="Schmutz J."/>
            <person name="Larimer F."/>
            <person name="Land M."/>
            <person name="Hauser L."/>
            <person name="Kyrpides N."/>
            <person name="Anderson I."/>
            <person name="Liu Z."/>
            <person name="Li T."/>
            <person name="Zhao F."/>
            <person name="Overmann J."/>
            <person name="Bryant D.A."/>
            <person name="Richardson P."/>
        </authorList>
    </citation>
    <scope>NUCLEOTIDE SEQUENCE [LARGE SCALE GENOMIC DNA]</scope>
    <source>
        <strain evidence="14">DSM 271</strain>
    </source>
</reference>
<comment type="function">
    <text evidence="2 12">Accepts electrons from ETF and reduces ubiquinone.</text>
</comment>
<dbReference type="EC" id="1.5.5.1" evidence="12"/>
<evidence type="ECO:0000256" key="9">
    <source>
        <dbReference type="ARBA" id="ARBA00023004"/>
    </source>
</evidence>
<keyword evidence="3 12" id="KW-0813">Transport</keyword>
<comment type="cofactor">
    <cofactor evidence="1 12">
        <name>FAD</name>
        <dbReference type="ChEBI" id="CHEBI:57692"/>
    </cofactor>
</comment>
<dbReference type="SUPFAM" id="SSF54862">
    <property type="entry name" value="4Fe-4S ferredoxins"/>
    <property type="match status" value="1"/>
</dbReference>
<comment type="cofactor">
    <cofactor evidence="12">
        <name>[4Fe-4S] cluster</name>
        <dbReference type="ChEBI" id="CHEBI:49883"/>
    </cofactor>
    <text evidence="12">Binds 1 [4Fe-4S] cluster.</text>
</comment>
<accession>B4S4K7</accession>
<keyword evidence="7 12" id="KW-0249">Electron transport</keyword>